<protein>
    <recommendedName>
        <fullName evidence="4">DoxX family protein</fullName>
    </recommendedName>
</protein>
<feature type="transmembrane region" description="Helical" evidence="1">
    <location>
        <begin position="307"/>
        <end position="332"/>
    </location>
</feature>
<evidence type="ECO:0000313" key="2">
    <source>
        <dbReference type="EMBL" id="ART70023.1"/>
    </source>
</evidence>
<keyword evidence="3" id="KW-1185">Reference proteome</keyword>
<evidence type="ECO:0008006" key="4">
    <source>
        <dbReference type="Google" id="ProtNLM"/>
    </source>
</evidence>
<feature type="transmembrane region" description="Helical" evidence="1">
    <location>
        <begin position="256"/>
        <end position="273"/>
    </location>
</feature>
<feature type="transmembrane region" description="Helical" evidence="1">
    <location>
        <begin position="230"/>
        <end position="250"/>
    </location>
</feature>
<gene>
    <name evidence="2" type="ORF">BTO20_16860</name>
</gene>
<sequence length="469" mass="51875">MNARKRATSLTLATVTRAAYSPIPTTEPPDIAESVPQWTSLQKLGFRLLFTVGGGMLAVTGGVVLLVTVFGSVVGFDEGHYPCERLLWLLAQIGSYVTRGRSVEITRSAGGDMLWMWCFQLGWIVVALPITALWTVMDRRRPNYRSLAASLLVFARFGLALVMIFYGWGKVIPVQMGYMPLPEHQLQLTGDTSLFNTLWGFVGASEAYSVAIGLIELLSGLLLLWNRTWVLGAVGAVISTAQVFLLNLTYDVPVKLVAAQLFLVAVVITCPYWPNLARVVFNRGGTRPVELWSPLWADNRRLRRAGVVAKFGIAALLLVITGVGGVMAYIGYHTPSSTLDGVWRATSFTIDGREATLNQADPQPWVNVAITDRNKVPQLGVVRFVSQVPAGYTTRWLLTIDGDRLELRKPDSDVAEVVLRARQPDQDRLVLTGELDGKQIKGTYERRFMERSNSHFRLVSPPIPMDSVR</sequence>
<keyword evidence="1" id="KW-1133">Transmembrane helix</keyword>
<keyword evidence="1" id="KW-0472">Membrane</keyword>
<feature type="transmembrane region" description="Helical" evidence="1">
    <location>
        <begin position="114"/>
        <end position="136"/>
    </location>
</feature>
<keyword evidence="1" id="KW-0812">Transmembrane</keyword>
<proteinExistence type="predicted"/>
<dbReference type="AlphaFoldDB" id="A0A1Y0C4A4"/>
<feature type="transmembrane region" description="Helical" evidence="1">
    <location>
        <begin position="48"/>
        <end position="74"/>
    </location>
</feature>
<feature type="transmembrane region" description="Helical" evidence="1">
    <location>
        <begin position="148"/>
        <end position="169"/>
    </location>
</feature>
<evidence type="ECO:0000313" key="3">
    <source>
        <dbReference type="Proteomes" id="UP000195331"/>
    </source>
</evidence>
<reference evidence="2 3" key="1">
    <citation type="submission" date="2017-04" db="EMBL/GenBank/DDBJ databases">
        <title>Whole Genome Sequence of 1,4-Dioxane Degrading Bacterium Mycobacterium dioxanotrophicus PH-06.</title>
        <authorList>
            <person name="He Y."/>
        </authorList>
    </citation>
    <scope>NUCLEOTIDE SEQUENCE [LARGE SCALE GENOMIC DNA]</scope>
    <source>
        <strain evidence="2 3">PH-06</strain>
    </source>
</reference>
<dbReference type="OrthoDB" id="102112at2"/>
<evidence type="ECO:0000256" key="1">
    <source>
        <dbReference type="SAM" id="Phobius"/>
    </source>
</evidence>
<dbReference type="EMBL" id="CP020809">
    <property type="protein sequence ID" value="ART70023.1"/>
    <property type="molecule type" value="Genomic_DNA"/>
</dbReference>
<feature type="transmembrane region" description="Helical" evidence="1">
    <location>
        <begin position="207"/>
        <end position="225"/>
    </location>
</feature>
<accession>A0A1Y0C4A4</accession>
<dbReference type="KEGG" id="mdx:BTO20_16860"/>
<name>A0A1Y0C4A4_9MYCO</name>
<organism evidence="2 3">
    <name type="scientific">Mycobacterium dioxanotrophicus</name>
    <dbReference type="NCBI Taxonomy" id="482462"/>
    <lineage>
        <taxon>Bacteria</taxon>
        <taxon>Bacillati</taxon>
        <taxon>Actinomycetota</taxon>
        <taxon>Actinomycetes</taxon>
        <taxon>Mycobacteriales</taxon>
        <taxon>Mycobacteriaceae</taxon>
        <taxon>Mycobacterium</taxon>
    </lineage>
</organism>
<dbReference type="Proteomes" id="UP000195331">
    <property type="component" value="Chromosome"/>
</dbReference>